<proteinExistence type="predicted"/>
<dbReference type="EMBL" id="SRYB01000009">
    <property type="protein sequence ID" value="TGY79027.1"/>
    <property type="molecule type" value="Genomic_DNA"/>
</dbReference>
<keyword evidence="2" id="KW-1185">Reference proteome</keyword>
<reference evidence="1" key="1">
    <citation type="submission" date="2019-04" db="EMBL/GenBank/DDBJ databases">
        <title>Microbes associate with the intestines of laboratory mice.</title>
        <authorList>
            <person name="Navarre W."/>
            <person name="Wong E."/>
            <person name="Huang K."/>
            <person name="Tropini C."/>
            <person name="Ng K."/>
            <person name="Yu B."/>
        </authorList>
    </citation>
    <scope>NUCLEOTIDE SEQUENCE</scope>
    <source>
        <strain evidence="1">NM04_E33</strain>
    </source>
</reference>
<sequence>MTEEQQAEHDSDYQSLLALYTQLLKSLHNDDKEEALYALAELRTEIAFKHVVKGLGIDIDEALQLLKNSNDENLTQHDKDLIARLTAGILNLIDFSVCEEYQLYDEVLEVVGDTEIDFNSDDYDDLVALCKKYNDQYSAIENSDIEYAGVMAALWLKMSATDYAVYWTQNDAKVRPWHMALQGYAAPRDEFPSWMIPPIEYNCRCFLEILEVPHANAKLSQIKGSAKDLTKPQQLNTVYSESLAKCGRIFGPSHSYFSIKEADSSMLMGFVSRLREKYYVSAEI</sequence>
<name>A0AC61RK04_9BACT</name>
<organism evidence="1 2">
    <name type="scientific">Lepagella muris</name>
    <dbReference type="NCBI Taxonomy" id="3032870"/>
    <lineage>
        <taxon>Bacteria</taxon>
        <taxon>Pseudomonadati</taxon>
        <taxon>Bacteroidota</taxon>
        <taxon>Bacteroidia</taxon>
        <taxon>Bacteroidales</taxon>
        <taxon>Muribaculaceae</taxon>
        <taxon>Lepagella</taxon>
    </lineage>
</organism>
<gene>
    <name evidence="1" type="ORF">E5331_08155</name>
</gene>
<evidence type="ECO:0000313" key="2">
    <source>
        <dbReference type="Proteomes" id="UP000306319"/>
    </source>
</evidence>
<protein>
    <submittedName>
        <fullName evidence="1">Uncharacterized protein</fullName>
    </submittedName>
</protein>
<comment type="caution">
    <text evidence="1">The sequence shown here is derived from an EMBL/GenBank/DDBJ whole genome shotgun (WGS) entry which is preliminary data.</text>
</comment>
<evidence type="ECO:0000313" key="1">
    <source>
        <dbReference type="EMBL" id="TGY79027.1"/>
    </source>
</evidence>
<accession>A0AC61RK04</accession>
<dbReference type="Proteomes" id="UP000306319">
    <property type="component" value="Unassembled WGS sequence"/>
</dbReference>